<protein>
    <submittedName>
        <fullName evidence="2">Uncharacterized protein</fullName>
    </submittedName>
</protein>
<feature type="compositionally biased region" description="Polar residues" evidence="1">
    <location>
        <begin position="7"/>
        <end position="24"/>
    </location>
</feature>
<organism evidence="2 3">
    <name type="scientific">Brassica campestris</name>
    <name type="common">Field mustard</name>
    <dbReference type="NCBI Taxonomy" id="3711"/>
    <lineage>
        <taxon>Eukaryota</taxon>
        <taxon>Viridiplantae</taxon>
        <taxon>Streptophyta</taxon>
        <taxon>Embryophyta</taxon>
        <taxon>Tracheophyta</taxon>
        <taxon>Spermatophyta</taxon>
        <taxon>Magnoliopsida</taxon>
        <taxon>eudicotyledons</taxon>
        <taxon>Gunneridae</taxon>
        <taxon>Pentapetalae</taxon>
        <taxon>rosids</taxon>
        <taxon>malvids</taxon>
        <taxon>Brassicales</taxon>
        <taxon>Brassicaceae</taxon>
        <taxon>Brassiceae</taxon>
        <taxon>Brassica</taxon>
    </lineage>
</organism>
<gene>
    <name evidence="2" type="ORF">BRAPAZ1V2_A04P02970.2</name>
</gene>
<name>A0A8D9MBF7_BRACM</name>
<evidence type="ECO:0000256" key="1">
    <source>
        <dbReference type="SAM" id="MobiDB-lite"/>
    </source>
</evidence>
<feature type="non-terminal residue" evidence="2">
    <location>
        <position position="1"/>
    </location>
</feature>
<proteinExistence type="predicted"/>
<dbReference type="EMBL" id="LS974620">
    <property type="protein sequence ID" value="CAG7905396.1"/>
    <property type="molecule type" value="Genomic_DNA"/>
</dbReference>
<evidence type="ECO:0000313" key="2">
    <source>
        <dbReference type="EMBL" id="CAG7905396.1"/>
    </source>
</evidence>
<feature type="region of interest" description="Disordered" evidence="1">
    <location>
        <begin position="1"/>
        <end position="25"/>
    </location>
</feature>
<sequence>PVGKTKNVANRTKPNSITRQSRSEFSAVPNKVSAFISRKPPVNTRRTTNAGDLISSLFSAERIPPADIGDNSDSSLLLLTL</sequence>
<reference evidence="2 3" key="1">
    <citation type="submission" date="2021-07" db="EMBL/GenBank/DDBJ databases">
        <authorList>
            <consortium name="Genoscope - CEA"/>
            <person name="William W."/>
        </authorList>
    </citation>
    <scope>NUCLEOTIDE SEQUENCE [LARGE SCALE GENOMIC DNA]</scope>
</reference>
<dbReference type="Proteomes" id="UP000694005">
    <property type="component" value="Chromosome A04"/>
</dbReference>
<dbReference type="AlphaFoldDB" id="A0A8D9MBF7"/>
<dbReference type="Gramene" id="A04p02970.2_BraZ1">
    <property type="protein sequence ID" value="A04p02970.2_BraZ1.CDS"/>
    <property type="gene ID" value="A04g02970.2_BraZ1"/>
</dbReference>
<evidence type="ECO:0000313" key="3">
    <source>
        <dbReference type="Proteomes" id="UP000694005"/>
    </source>
</evidence>
<accession>A0A8D9MBF7</accession>